<sequence length="379" mass="41390">MEIYNMPTKIYHGQGSLLALNELDMKRVLIISDPFMVKSKRVEDITNILDSKEIEYLVFSDIIPDPTTEVVVEGIAQMQTINPDTVIAFGGGSAIDSAKAICEMYAQINSTEFPIFIAIPTTSGTGSEVTSFSVITDVETKSKYPLVKDSMLPDVAILDPAFTATVPATITADTGMDVLTHSLEAIVSTKSSDFTDACAEKASRIIWNNLVDVYQDGEDLEKRAIVHNASCLAGIAFNGASLGICHSLAHAMGARFHVPHGRANAMLLPYVITYNAGLELPSESDALRKYADVARLLGVQSVTDKATVHGFISGIYRMMKKMNMPTSIKDYGLNEEEFLEAIPDMAQRALEDNCTITNPRVPSVEDLEDIYRCLCRGRS</sequence>
<evidence type="ECO:0000256" key="1">
    <source>
        <dbReference type="ARBA" id="ARBA00023002"/>
    </source>
</evidence>
<accession>A0A1H9HBG5</accession>
<evidence type="ECO:0000259" key="3">
    <source>
        <dbReference type="Pfam" id="PF25137"/>
    </source>
</evidence>
<dbReference type="FunFam" id="1.20.1090.10:FF:000001">
    <property type="entry name" value="Aldehyde-alcohol dehydrogenase"/>
    <property type="match status" value="1"/>
</dbReference>
<dbReference type="SUPFAM" id="SSF56796">
    <property type="entry name" value="Dehydroquinate synthase-like"/>
    <property type="match status" value="1"/>
</dbReference>
<dbReference type="CDD" id="cd08180">
    <property type="entry name" value="PDD"/>
    <property type="match status" value="1"/>
</dbReference>
<dbReference type="Proteomes" id="UP000198556">
    <property type="component" value="Unassembled WGS sequence"/>
</dbReference>
<name>A0A1H9HBG5_9LACT</name>
<dbReference type="PANTHER" id="PTHR11496:SF83">
    <property type="entry name" value="HYDROXYACID-OXOACID TRANSHYDROGENASE, MITOCHONDRIAL"/>
    <property type="match status" value="1"/>
</dbReference>
<reference evidence="4 5" key="1">
    <citation type="submission" date="2016-10" db="EMBL/GenBank/DDBJ databases">
        <authorList>
            <person name="de Groot N.N."/>
        </authorList>
    </citation>
    <scope>NUCLEOTIDE SEQUENCE [LARGE SCALE GENOMIC DNA]</scope>
    <source>
        <strain evidence="4 5">DSM 15827</strain>
    </source>
</reference>
<evidence type="ECO:0000313" key="5">
    <source>
        <dbReference type="Proteomes" id="UP000198556"/>
    </source>
</evidence>
<dbReference type="STRING" id="137733.SAMN05421767_10251"/>
<dbReference type="InterPro" id="IPR056798">
    <property type="entry name" value="ADH_Fe_C"/>
</dbReference>
<dbReference type="InterPro" id="IPR018211">
    <property type="entry name" value="ADH_Fe_CS"/>
</dbReference>
<evidence type="ECO:0000313" key="4">
    <source>
        <dbReference type="EMBL" id="SEQ59643.1"/>
    </source>
</evidence>
<dbReference type="InterPro" id="IPR001670">
    <property type="entry name" value="ADH_Fe/GldA"/>
</dbReference>
<dbReference type="PANTHER" id="PTHR11496">
    <property type="entry name" value="ALCOHOL DEHYDROGENASE"/>
    <property type="match status" value="1"/>
</dbReference>
<keyword evidence="5" id="KW-1185">Reference proteome</keyword>
<dbReference type="Pfam" id="PF25137">
    <property type="entry name" value="ADH_Fe_C"/>
    <property type="match status" value="1"/>
</dbReference>
<dbReference type="PROSITE" id="PS00913">
    <property type="entry name" value="ADH_IRON_1"/>
    <property type="match status" value="1"/>
</dbReference>
<dbReference type="Gene3D" id="1.20.1090.10">
    <property type="entry name" value="Dehydroquinate synthase-like - alpha domain"/>
    <property type="match status" value="1"/>
</dbReference>
<dbReference type="RefSeq" id="WP_089745650.1">
    <property type="nucleotide sequence ID" value="NZ_FOGF01000002.1"/>
</dbReference>
<dbReference type="InterPro" id="IPR039697">
    <property type="entry name" value="Alcohol_dehydrogenase_Fe"/>
</dbReference>
<dbReference type="FunFam" id="3.40.50.1970:FF:000003">
    <property type="entry name" value="Alcohol dehydrogenase, iron-containing"/>
    <property type="match status" value="1"/>
</dbReference>
<evidence type="ECO:0000259" key="2">
    <source>
        <dbReference type="Pfam" id="PF00465"/>
    </source>
</evidence>
<feature type="domain" description="Alcohol dehydrogenase iron-type/glycerol dehydrogenase GldA" evidence="2">
    <location>
        <begin position="7"/>
        <end position="160"/>
    </location>
</feature>
<dbReference type="GO" id="GO:0046872">
    <property type="term" value="F:metal ion binding"/>
    <property type="evidence" value="ECO:0007669"/>
    <property type="project" value="InterPro"/>
</dbReference>
<dbReference type="EMBL" id="FOGF01000002">
    <property type="protein sequence ID" value="SEQ59643.1"/>
    <property type="molecule type" value="Genomic_DNA"/>
</dbReference>
<dbReference type="Gene3D" id="3.40.50.1970">
    <property type="match status" value="1"/>
</dbReference>
<proteinExistence type="predicted"/>
<organism evidence="4 5">
    <name type="scientific">Granulicatella balaenopterae</name>
    <dbReference type="NCBI Taxonomy" id="137733"/>
    <lineage>
        <taxon>Bacteria</taxon>
        <taxon>Bacillati</taxon>
        <taxon>Bacillota</taxon>
        <taxon>Bacilli</taxon>
        <taxon>Lactobacillales</taxon>
        <taxon>Carnobacteriaceae</taxon>
        <taxon>Granulicatella</taxon>
    </lineage>
</organism>
<dbReference type="Pfam" id="PF00465">
    <property type="entry name" value="Fe-ADH"/>
    <property type="match status" value="1"/>
</dbReference>
<dbReference type="GO" id="GO:0004022">
    <property type="term" value="F:alcohol dehydrogenase (NAD+) activity"/>
    <property type="evidence" value="ECO:0007669"/>
    <property type="project" value="TreeGrafter"/>
</dbReference>
<feature type="domain" description="Fe-containing alcohol dehydrogenase-like C-terminal" evidence="3">
    <location>
        <begin position="171"/>
        <end position="372"/>
    </location>
</feature>
<protein>
    <submittedName>
        <fullName evidence="4">Alcohol dehydrogenase, class IV</fullName>
    </submittedName>
</protein>
<gene>
    <name evidence="4" type="ORF">SAMN05421767_10251</name>
</gene>
<keyword evidence="1" id="KW-0560">Oxidoreductase</keyword>
<dbReference type="OrthoDB" id="9815791at2"/>
<dbReference type="AlphaFoldDB" id="A0A1H9HBG5"/>